<dbReference type="PANTHER" id="PTHR21192">
    <property type="entry name" value="NUCLEAR PROTEIN E3-3"/>
    <property type="match status" value="1"/>
</dbReference>
<evidence type="ECO:0000313" key="2">
    <source>
        <dbReference type="Proteomes" id="UP001239909"/>
    </source>
</evidence>
<dbReference type="Gene3D" id="3.40.1230.10">
    <property type="entry name" value="MTH938-like"/>
    <property type="match status" value="1"/>
</dbReference>
<dbReference type="InterPro" id="IPR036748">
    <property type="entry name" value="MTH938-like_sf"/>
</dbReference>
<comment type="caution">
    <text evidence="1">The sequence shown here is derived from an EMBL/GenBank/DDBJ whole genome shotgun (WGS) entry which is preliminary data.</text>
</comment>
<dbReference type="SUPFAM" id="SSF64076">
    <property type="entry name" value="MTH938-like"/>
    <property type="match status" value="1"/>
</dbReference>
<organism evidence="1 2">
    <name type="scientific">Paralimibaculum aggregatum</name>
    <dbReference type="NCBI Taxonomy" id="3036245"/>
    <lineage>
        <taxon>Bacteria</taxon>
        <taxon>Pseudomonadati</taxon>
        <taxon>Pseudomonadota</taxon>
        <taxon>Alphaproteobacteria</taxon>
        <taxon>Rhodobacterales</taxon>
        <taxon>Paracoccaceae</taxon>
        <taxon>Paralimibaculum</taxon>
    </lineage>
</organism>
<evidence type="ECO:0000313" key="1">
    <source>
        <dbReference type="EMBL" id="GMG82257.1"/>
    </source>
</evidence>
<dbReference type="RefSeq" id="WP_285671019.1">
    <property type="nucleotide sequence ID" value="NZ_BSYI01000009.1"/>
</dbReference>
<keyword evidence="2" id="KW-1185">Reference proteome</keyword>
<accession>A0ABQ6LGX6</accession>
<dbReference type="PANTHER" id="PTHR21192:SF2">
    <property type="entry name" value="NADH DEHYDROGENASE [UBIQUINONE] 1 ALPHA SUBCOMPLEX ASSEMBLY FACTOR 3"/>
    <property type="match status" value="1"/>
</dbReference>
<gene>
    <name evidence="1" type="ORF">LNKW23_14700</name>
</gene>
<dbReference type="EMBL" id="BSYI01000009">
    <property type="protein sequence ID" value="GMG82257.1"/>
    <property type="molecule type" value="Genomic_DNA"/>
</dbReference>
<dbReference type="CDD" id="cd00248">
    <property type="entry name" value="Mth938-like"/>
    <property type="match status" value="1"/>
</dbReference>
<reference evidence="1 2" key="1">
    <citation type="submission" date="2023-04" db="EMBL/GenBank/DDBJ databases">
        <title>Marinoamorphus aggregata gen. nov., sp. Nov., isolate from tissue of brittle star Ophioplocus japonicus.</title>
        <authorList>
            <person name="Kawano K."/>
            <person name="Sawayama S."/>
            <person name="Nakagawa S."/>
        </authorList>
    </citation>
    <scope>NUCLEOTIDE SEQUENCE [LARGE SCALE GENOMIC DNA]</scope>
    <source>
        <strain evidence="1 2">NKW23</strain>
    </source>
</reference>
<dbReference type="Proteomes" id="UP001239909">
    <property type="component" value="Unassembled WGS sequence"/>
</dbReference>
<sequence>MRMHEMGFGAQRPIDSYGPGGFRIGGDWIAGSVLVSADGIAPAEGEITEPAIAPVLAMAAEIDVLLIGQGPEIAPLPGPVRRALEAAGIGVEIMSTPAACRAYNVLLAEERRVAALLIALS</sequence>
<proteinExistence type="predicted"/>
<dbReference type="Pfam" id="PF04430">
    <property type="entry name" value="DUF498"/>
    <property type="match status" value="1"/>
</dbReference>
<name>A0ABQ6LGX6_9RHOB</name>
<protein>
    <submittedName>
        <fullName evidence="1">Mth938-like domain-containing protein</fullName>
    </submittedName>
</protein>
<dbReference type="InterPro" id="IPR007523">
    <property type="entry name" value="NDUFAF3/AAMDC"/>
</dbReference>